<gene>
    <name evidence="3" type="ORF">M3M28_00265</name>
</gene>
<reference evidence="3" key="1">
    <citation type="submission" date="2022-05" db="EMBL/GenBank/DDBJ databases">
        <title>Complete genome sequence of toluene-degrading Gulosibacter sediminis strain ACHW.36C.</title>
        <authorList>
            <person name="Wai A.C."/>
            <person name="Lai G.K."/>
            <person name="Griffin S.D."/>
            <person name="Leung F.C."/>
        </authorList>
    </citation>
    <scope>NUCLEOTIDE SEQUENCE [LARGE SCALE GENOMIC DNA]</scope>
    <source>
        <strain evidence="3">ACHW.36C</strain>
    </source>
</reference>
<name>A0ABY4MXY7_9MICO</name>
<accession>A0ABY4MXY7</accession>
<evidence type="ECO:0000259" key="2">
    <source>
        <dbReference type="Pfam" id="PF00440"/>
    </source>
</evidence>
<dbReference type="Gene3D" id="1.10.357.10">
    <property type="entry name" value="Tetracycline Repressor, domain 2"/>
    <property type="match status" value="1"/>
</dbReference>
<organism evidence="3">
    <name type="scientific">Gulosibacter sediminis</name>
    <dbReference type="NCBI Taxonomy" id="1729695"/>
    <lineage>
        <taxon>Bacteria</taxon>
        <taxon>Bacillati</taxon>
        <taxon>Actinomycetota</taxon>
        <taxon>Actinomycetes</taxon>
        <taxon>Micrococcales</taxon>
        <taxon>Microbacteriaceae</taxon>
        <taxon>Gulosibacter</taxon>
    </lineage>
</organism>
<dbReference type="InterPro" id="IPR001647">
    <property type="entry name" value="HTH_TetR"/>
</dbReference>
<feature type="domain" description="HTH tetR-type" evidence="2">
    <location>
        <begin position="4"/>
        <end position="25"/>
    </location>
</feature>
<dbReference type="SUPFAM" id="SSF46689">
    <property type="entry name" value="Homeodomain-like"/>
    <property type="match status" value="1"/>
</dbReference>
<proteinExistence type="predicted"/>
<dbReference type="Pfam" id="PF00440">
    <property type="entry name" value="TetR_N"/>
    <property type="match status" value="1"/>
</dbReference>
<protein>
    <submittedName>
        <fullName evidence="3">TetR family transcriptional regulator</fullName>
    </submittedName>
</protein>
<keyword evidence="1" id="KW-0238">DNA-binding</keyword>
<dbReference type="InterPro" id="IPR009057">
    <property type="entry name" value="Homeodomain-like_sf"/>
</dbReference>
<dbReference type="EMBL" id="CP097160">
    <property type="protein sequence ID" value="UQN14937.1"/>
    <property type="molecule type" value="Genomic_DNA"/>
</dbReference>
<sequence length="164" mass="18424">MTNAEIAEAAGISARTFFRYFDNKEHAGIPGQLDFQHRIEAFVPVDGPPSSVLQQIEAMLEAEIRESAERNQITIRTALMFASEPALLEEAAAQLQRTSKVLQAIVLEHCPSLKRSVTLIITDLAMTTWHTSWEALGQRYKAGETITPLDNYREHCAMLREIVQ</sequence>
<evidence type="ECO:0000313" key="3">
    <source>
        <dbReference type="EMBL" id="UQN14937.1"/>
    </source>
</evidence>
<evidence type="ECO:0000256" key="1">
    <source>
        <dbReference type="ARBA" id="ARBA00023125"/>
    </source>
</evidence>